<dbReference type="InterPro" id="IPR000214">
    <property type="entry name" value="Znf_DNA_glyclase/AP_lyase"/>
</dbReference>
<feature type="binding site" evidence="15">
    <location>
        <position position="170"/>
    </location>
    <ligand>
        <name>DNA</name>
        <dbReference type="ChEBI" id="CHEBI:16991"/>
    </ligand>
</feature>
<dbReference type="EC" id="4.2.99.18" evidence="15"/>
<proteinExistence type="inferred from homology"/>
<accession>A0ABT1R8J1</accession>
<dbReference type="SUPFAM" id="SSF46946">
    <property type="entry name" value="S13-like H2TH domain"/>
    <property type="match status" value="1"/>
</dbReference>
<dbReference type="RefSeq" id="WP_256118111.1">
    <property type="nucleotide sequence ID" value="NZ_WHSB02000005.1"/>
</dbReference>
<dbReference type="InterPro" id="IPR010979">
    <property type="entry name" value="Ribosomal_uS13-like_H2TH"/>
</dbReference>
<feature type="active site" description="Schiff-base intermediate with DNA" evidence="15">
    <location>
        <position position="2"/>
    </location>
</feature>
<evidence type="ECO:0000256" key="10">
    <source>
        <dbReference type="ARBA" id="ARBA00023204"/>
    </source>
</evidence>
<dbReference type="Gene3D" id="3.20.190.10">
    <property type="entry name" value="MutM-like, N-terminal"/>
    <property type="match status" value="1"/>
</dbReference>
<dbReference type="EMBL" id="WHSB02000005">
    <property type="protein sequence ID" value="MCQ4631497.1"/>
    <property type="molecule type" value="Genomic_DNA"/>
</dbReference>
<comment type="catalytic activity">
    <reaction evidence="1 15">
        <text>Hydrolysis of DNA containing ring-opened 7-methylguanine residues, releasing 2,6-diamino-4-hydroxy-5-(N-methyl)formamidopyrimidine.</text>
        <dbReference type="EC" id="3.2.2.23"/>
    </reaction>
</comment>
<dbReference type="HAMAP" id="MF_00103">
    <property type="entry name" value="Fapy_DNA_glycosyl"/>
    <property type="match status" value="1"/>
</dbReference>
<evidence type="ECO:0000256" key="12">
    <source>
        <dbReference type="ARBA" id="ARBA00023268"/>
    </source>
</evidence>
<feature type="active site" description="Proton donor; for delta-elimination activity" evidence="15">
    <location>
        <position position="287"/>
    </location>
</feature>
<evidence type="ECO:0000256" key="15">
    <source>
        <dbReference type="HAMAP-Rule" id="MF_00103"/>
    </source>
</evidence>
<comment type="similarity">
    <text evidence="2 15">Belongs to the FPG family.</text>
</comment>
<dbReference type="Pfam" id="PF06831">
    <property type="entry name" value="H2TH"/>
    <property type="match status" value="1"/>
</dbReference>
<evidence type="ECO:0000256" key="14">
    <source>
        <dbReference type="ARBA" id="ARBA00044632"/>
    </source>
</evidence>
<comment type="cofactor">
    <cofactor evidence="15">
        <name>Zn(2+)</name>
        <dbReference type="ChEBI" id="CHEBI:29105"/>
    </cofactor>
    <text evidence="15">Binds 1 zinc ion per subunit.</text>
</comment>
<feature type="domain" description="Formamidopyrimidine-DNA glycosylase catalytic" evidence="17">
    <location>
        <begin position="2"/>
        <end position="130"/>
    </location>
</feature>
<dbReference type="SUPFAM" id="SSF57716">
    <property type="entry name" value="Glucocorticoid receptor-like (DNA-binding domain)"/>
    <property type="match status" value="1"/>
</dbReference>
<keyword evidence="4 15" id="KW-0479">Metal-binding</keyword>
<dbReference type="InterPro" id="IPR035937">
    <property type="entry name" value="FPG_N"/>
</dbReference>
<evidence type="ECO:0000256" key="11">
    <source>
        <dbReference type="ARBA" id="ARBA00023239"/>
    </source>
</evidence>
<dbReference type="InterPro" id="IPR015886">
    <property type="entry name" value="H2TH_FPG"/>
</dbReference>
<keyword evidence="10 15" id="KW-0234">DNA repair</keyword>
<dbReference type="Proteomes" id="UP000996601">
    <property type="component" value="Unassembled WGS sequence"/>
</dbReference>
<keyword evidence="11 15" id="KW-0456">Lyase</keyword>
<feature type="binding site" evidence="15">
    <location>
        <position position="105"/>
    </location>
    <ligand>
        <name>DNA</name>
        <dbReference type="ChEBI" id="CHEBI:16991"/>
    </ligand>
</feature>
<keyword evidence="19" id="KW-1185">Reference proteome</keyword>
<name>A0ABT1R8J1_9HYPH</name>
<dbReference type="Pfam" id="PF01149">
    <property type="entry name" value="Fapy_DNA_glyco"/>
    <property type="match status" value="1"/>
</dbReference>
<evidence type="ECO:0000256" key="1">
    <source>
        <dbReference type="ARBA" id="ARBA00001668"/>
    </source>
</evidence>
<dbReference type="EC" id="3.2.2.23" evidence="15"/>
<dbReference type="PROSITE" id="PS51066">
    <property type="entry name" value="ZF_FPG_2"/>
    <property type="match status" value="1"/>
</dbReference>
<keyword evidence="7 15" id="KW-0378">Hydrolase</keyword>
<evidence type="ECO:0000256" key="5">
    <source>
        <dbReference type="ARBA" id="ARBA00022763"/>
    </source>
</evidence>
<evidence type="ECO:0000256" key="4">
    <source>
        <dbReference type="ARBA" id="ARBA00022723"/>
    </source>
</evidence>
<evidence type="ECO:0000256" key="3">
    <source>
        <dbReference type="ARBA" id="ARBA00011245"/>
    </source>
</evidence>
<dbReference type="PROSITE" id="PS51068">
    <property type="entry name" value="FPG_CAT"/>
    <property type="match status" value="1"/>
</dbReference>
<evidence type="ECO:0000256" key="13">
    <source>
        <dbReference type="ARBA" id="ARBA00023295"/>
    </source>
</evidence>
<keyword evidence="12 15" id="KW-0511">Multifunctional enzyme</keyword>
<dbReference type="NCBIfam" id="TIGR00577">
    <property type="entry name" value="fpg"/>
    <property type="match status" value="1"/>
</dbReference>
<dbReference type="GO" id="GO:0008534">
    <property type="term" value="F:oxidized purine nucleobase lesion DNA N-glycosylase activity"/>
    <property type="evidence" value="ECO:0007669"/>
    <property type="project" value="UniProtKB-EC"/>
</dbReference>
<dbReference type="InterPro" id="IPR012319">
    <property type="entry name" value="FPG_cat"/>
</dbReference>
<dbReference type="CDD" id="cd08966">
    <property type="entry name" value="EcFpg-like_N"/>
    <property type="match status" value="1"/>
</dbReference>
<feature type="binding site" evidence="15">
    <location>
        <position position="127"/>
    </location>
    <ligand>
        <name>DNA</name>
        <dbReference type="ChEBI" id="CHEBI:16991"/>
    </ligand>
</feature>
<dbReference type="InterPro" id="IPR020629">
    <property type="entry name" value="FPG_Glyclase"/>
</dbReference>
<reference evidence="18" key="1">
    <citation type="submission" date="2021-07" db="EMBL/GenBank/DDBJ databases">
        <title>Shinella sp. nov., a novel member of the genus Shinella from water.</title>
        <authorList>
            <person name="Deng Y."/>
        </authorList>
    </citation>
    <scope>NUCLEOTIDE SEQUENCE</scope>
    <source>
        <strain evidence="18">CPCC 100929</strain>
    </source>
</reference>
<evidence type="ECO:0000256" key="6">
    <source>
        <dbReference type="ARBA" id="ARBA00022771"/>
    </source>
</evidence>
<keyword evidence="9 15" id="KW-0238">DNA-binding</keyword>
<dbReference type="SUPFAM" id="SSF81624">
    <property type="entry name" value="N-terminal domain of MutM-like DNA repair proteins"/>
    <property type="match status" value="1"/>
</dbReference>
<dbReference type="PANTHER" id="PTHR22993">
    <property type="entry name" value="FORMAMIDOPYRIMIDINE-DNA GLYCOSYLASE"/>
    <property type="match status" value="1"/>
</dbReference>
<keyword evidence="8 15" id="KW-0862">Zinc</keyword>
<evidence type="ECO:0000313" key="19">
    <source>
        <dbReference type="Proteomes" id="UP000996601"/>
    </source>
</evidence>
<comment type="subunit">
    <text evidence="3 15">Monomer.</text>
</comment>
<comment type="caution">
    <text evidence="18">The sequence shown here is derived from an EMBL/GenBank/DDBJ whole genome shotgun (WGS) entry which is preliminary data.</text>
</comment>
<organism evidence="18 19">
    <name type="scientific">Shinella lacus</name>
    <dbReference type="NCBI Taxonomy" id="2654216"/>
    <lineage>
        <taxon>Bacteria</taxon>
        <taxon>Pseudomonadati</taxon>
        <taxon>Pseudomonadota</taxon>
        <taxon>Alphaproteobacteria</taxon>
        <taxon>Hyphomicrobiales</taxon>
        <taxon>Rhizobiaceae</taxon>
        <taxon>Shinella</taxon>
    </lineage>
</organism>
<keyword evidence="6 15" id="KW-0863">Zinc-finger</keyword>
<evidence type="ECO:0000259" key="16">
    <source>
        <dbReference type="PROSITE" id="PS51066"/>
    </source>
</evidence>
<evidence type="ECO:0000256" key="7">
    <source>
        <dbReference type="ARBA" id="ARBA00022801"/>
    </source>
</evidence>
<evidence type="ECO:0000256" key="2">
    <source>
        <dbReference type="ARBA" id="ARBA00009409"/>
    </source>
</evidence>
<keyword evidence="13 15" id="KW-0326">Glycosidase</keyword>
<feature type="domain" description="FPG-type" evidence="16">
    <location>
        <begin position="261"/>
        <end position="297"/>
    </location>
</feature>
<evidence type="ECO:0000313" key="18">
    <source>
        <dbReference type="EMBL" id="MCQ4631497.1"/>
    </source>
</evidence>
<feature type="active site" description="Proton donor; for beta-elimination activity" evidence="15">
    <location>
        <position position="58"/>
    </location>
</feature>
<evidence type="ECO:0000259" key="17">
    <source>
        <dbReference type="PROSITE" id="PS51068"/>
    </source>
</evidence>
<dbReference type="PANTHER" id="PTHR22993:SF9">
    <property type="entry name" value="FORMAMIDOPYRIMIDINE-DNA GLYCOSYLASE"/>
    <property type="match status" value="1"/>
</dbReference>
<keyword evidence="5 15" id="KW-0227">DNA damage</keyword>
<dbReference type="SMART" id="SM01232">
    <property type="entry name" value="H2TH"/>
    <property type="match status" value="1"/>
</dbReference>
<feature type="active site" description="Proton donor" evidence="15">
    <location>
        <position position="3"/>
    </location>
</feature>
<dbReference type="GO" id="GO:0140078">
    <property type="term" value="F:class I DNA-(apurinic or apyrimidinic site) endonuclease activity"/>
    <property type="evidence" value="ECO:0007669"/>
    <property type="project" value="UniProtKB-EC"/>
</dbReference>
<protein>
    <recommendedName>
        <fullName evidence="15">Formamidopyrimidine-DNA glycosylase</fullName>
        <shortName evidence="15">Fapy-DNA glycosylase</shortName>
        <ecNumber evidence="15">3.2.2.23</ecNumber>
    </recommendedName>
    <alternativeName>
        <fullName evidence="15">DNA-(apurinic or apyrimidinic site) lyase MutM</fullName>
        <shortName evidence="15">AP lyase MutM</shortName>
        <ecNumber evidence="15">4.2.99.18</ecNumber>
    </alternativeName>
</protein>
<comment type="function">
    <text evidence="15">Involved in base excision repair of DNA damaged by oxidation or by mutagenic agents. Acts as DNA glycosylase that recognizes and removes damaged bases. Has a preference for oxidized purines, such as 7,8-dihydro-8-oxoguanine (8-oxoG). Has AP (apurinic/apyrimidinic) lyase activity and introduces nicks in the DNA strand. Cleaves the DNA backbone by beta-delta elimination to generate a single-strand break at the site of the removed base with both 3'- and 5'-phosphates.</text>
</comment>
<evidence type="ECO:0000256" key="9">
    <source>
        <dbReference type="ARBA" id="ARBA00023125"/>
    </source>
</evidence>
<gene>
    <name evidence="15 18" type="primary">mutM</name>
    <name evidence="15" type="synonym">fpg</name>
    <name evidence="18" type="ORF">GB927_015715</name>
</gene>
<dbReference type="NCBIfam" id="NF002211">
    <property type="entry name" value="PRK01103.1"/>
    <property type="match status" value="1"/>
</dbReference>
<sequence>MPELPEVETVRRGLAPVMEGALIRQAELRRPDLRFPFPPAFSEALKDRRVVSLGRRAKYLLIDLEGGDVVIAHLGMSGSFRVEGPALQTEAPGDFHMPRSKDVRHDHVVFHLETPEGERRVVYNDPRRFGFMDLARRENLTAHAFFRDLGAEPTGNTLDADYIAAKFRGRQTPLKAALLDQKNIAGLGNIYVCEALWRAHLSPERLAGSLVTAAGKPKTELVVLTQAIREVIADAIAAGGSTLRDHIRADGSLGYFQHSFSVYDREKEPCRTPGCTGTIGRIVQSGRSTFHCAACQK</sequence>
<dbReference type="SMART" id="SM00898">
    <property type="entry name" value="Fapy_DNA_glyco"/>
    <property type="match status" value="1"/>
</dbReference>
<comment type="catalytic activity">
    <reaction evidence="14 15">
        <text>2'-deoxyribonucleotide-(2'-deoxyribose 5'-phosphate)-2'-deoxyribonucleotide-DNA = a 3'-end 2'-deoxyribonucleotide-(2,3-dehydro-2,3-deoxyribose 5'-phosphate)-DNA + a 5'-end 5'-phospho-2'-deoxyribonucleoside-DNA + H(+)</text>
        <dbReference type="Rhea" id="RHEA:66592"/>
        <dbReference type="Rhea" id="RHEA-COMP:13180"/>
        <dbReference type="Rhea" id="RHEA-COMP:16897"/>
        <dbReference type="Rhea" id="RHEA-COMP:17067"/>
        <dbReference type="ChEBI" id="CHEBI:15378"/>
        <dbReference type="ChEBI" id="CHEBI:136412"/>
        <dbReference type="ChEBI" id="CHEBI:157695"/>
        <dbReference type="ChEBI" id="CHEBI:167181"/>
        <dbReference type="EC" id="4.2.99.18"/>
    </reaction>
</comment>
<dbReference type="Gene3D" id="1.10.8.50">
    <property type="match status" value="1"/>
</dbReference>
<evidence type="ECO:0000256" key="8">
    <source>
        <dbReference type="ARBA" id="ARBA00022833"/>
    </source>
</evidence>